<evidence type="ECO:0000313" key="2">
    <source>
        <dbReference type="EMBL" id="KAF1817482.1"/>
    </source>
</evidence>
<organism evidence="2">
    <name type="scientific">Eremomyces bilateralis CBS 781.70</name>
    <dbReference type="NCBI Taxonomy" id="1392243"/>
    <lineage>
        <taxon>Eukaryota</taxon>
        <taxon>Fungi</taxon>
        <taxon>Dikarya</taxon>
        <taxon>Ascomycota</taxon>
        <taxon>Pezizomycotina</taxon>
        <taxon>Dothideomycetes</taxon>
        <taxon>Dothideomycetes incertae sedis</taxon>
        <taxon>Eremomycetales</taxon>
        <taxon>Eremomycetaceae</taxon>
        <taxon>Eremomyces</taxon>
    </lineage>
</organism>
<evidence type="ECO:0000256" key="1">
    <source>
        <dbReference type="SAM" id="SignalP"/>
    </source>
</evidence>
<reference evidence="2 4" key="1">
    <citation type="submission" date="2020-01" db="EMBL/GenBank/DDBJ databases">
        <authorList>
            <consortium name="DOE Joint Genome Institute"/>
            <person name="Haridas S."/>
            <person name="Albert R."/>
            <person name="Binder M."/>
            <person name="Bloem J."/>
            <person name="Labutti K."/>
            <person name="Salamov A."/>
            <person name="Andreopoulos B."/>
            <person name="Baker S.E."/>
            <person name="Barry K."/>
            <person name="Bills G."/>
            <person name="Bluhm B.H."/>
            <person name="Cannon C."/>
            <person name="Castanera R."/>
            <person name="Culley D.E."/>
            <person name="Daum C."/>
            <person name="Ezra D."/>
            <person name="Gonzalez J.B."/>
            <person name="Henrissat B."/>
            <person name="Kuo A."/>
            <person name="Liang C."/>
            <person name="Lipzen A."/>
            <person name="Lutzoni F."/>
            <person name="Magnuson J."/>
            <person name="Mondo S."/>
            <person name="Nolan M."/>
            <person name="Ohm R."/>
            <person name="Pangilinan J."/>
            <person name="Park H.-J."/>
            <person name="Ramirez L."/>
            <person name="Alfaro M."/>
            <person name="Sun H."/>
            <person name="Tritt A."/>
            <person name="Yoshinaga Y."/>
            <person name="Zwiers L.-H."/>
            <person name="Turgeon B.G."/>
            <person name="Goodwin S.B."/>
            <person name="Spatafora J.W."/>
            <person name="Crous P.W."/>
            <person name="Grigoriev I.V."/>
        </authorList>
    </citation>
    <scope>NUCLEOTIDE SEQUENCE</scope>
    <source>
        <strain evidence="2 4">CBS 781.70</strain>
    </source>
</reference>
<name>A0A6G1GHM1_9PEZI</name>
<keyword evidence="1" id="KW-0732">Signal</keyword>
<reference evidence="4" key="3">
    <citation type="submission" date="2025-04" db="UniProtKB">
        <authorList>
            <consortium name="RefSeq"/>
        </authorList>
    </citation>
    <scope>IDENTIFICATION</scope>
    <source>
        <strain evidence="4">CBS 781.70</strain>
    </source>
</reference>
<gene>
    <name evidence="2 4" type="ORF">P152DRAFT_20274</name>
</gene>
<dbReference type="GeneID" id="54414923"/>
<dbReference type="EMBL" id="ML975149">
    <property type="protein sequence ID" value="KAF1817482.1"/>
    <property type="molecule type" value="Genomic_DNA"/>
</dbReference>
<dbReference type="RefSeq" id="XP_033539113.1">
    <property type="nucleotide sequence ID" value="XM_033674353.1"/>
</dbReference>
<reference evidence="4" key="2">
    <citation type="submission" date="2020-04" db="EMBL/GenBank/DDBJ databases">
        <authorList>
            <consortium name="NCBI Genome Project"/>
        </authorList>
    </citation>
    <scope>NUCLEOTIDE SEQUENCE</scope>
    <source>
        <strain evidence="4">CBS 781.70</strain>
    </source>
</reference>
<sequence>MLAALFVAMAVLTCLLLAPFRLLTCSRCNNRGPVHNTQRFIPASDMEQDMELDDRNAGHATCIDRFLDEMQMSTYIDIERDMELREMGFL</sequence>
<dbReference type="AlphaFoldDB" id="A0A6G1GHM1"/>
<accession>A0A6G1GHM1</accession>
<protein>
    <submittedName>
        <fullName evidence="2 4">Uncharacterized protein</fullName>
    </submittedName>
</protein>
<feature type="chain" id="PRO_5044632143" evidence="1">
    <location>
        <begin position="26"/>
        <end position="90"/>
    </location>
</feature>
<evidence type="ECO:0000313" key="3">
    <source>
        <dbReference type="Proteomes" id="UP000504638"/>
    </source>
</evidence>
<keyword evidence="3" id="KW-1185">Reference proteome</keyword>
<feature type="signal peptide" evidence="1">
    <location>
        <begin position="1"/>
        <end position="25"/>
    </location>
</feature>
<proteinExistence type="predicted"/>
<evidence type="ECO:0000313" key="4">
    <source>
        <dbReference type="RefSeq" id="XP_033539113.1"/>
    </source>
</evidence>
<dbReference type="Proteomes" id="UP000504638">
    <property type="component" value="Unplaced"/>
</dbReference>